<dbReference type="PANTHER" id="PTHR30349:SF64">
    <property type="entry name" value="PROPHAGE INTEGRASE INTD-RELATED"/>
    <property type="match status" value="1"/>
</dbReference>
<dbReference type="Proteomes" id="UP000286501">
    <property type="component" value="Unassembled WGS sequence"/>
</dbReference>
<evidence type="ECO:0000313" key="5">
    <source>
        <dbReference type="EMBL" id="RHG63837.1"/>
    </source>
</evidence>
<evidence type="ECO:0000259" key="4">
    <source>
        <dbReference type="PROSITE" id="PS51898"/>
    </source>
</evidence>
<dbReference type="GO" id="GO:0003677">
    <property type="term" value="F:DNA binding"/>
    <property type="evidence" value="ECO:0007669"/>
    <property type="project" value="UniProtKB-KW"/>
</dbReference>
<dbReference type="PROSITE" id="PS51898">
    <property type="entry name" value="TYR_RECOMBINASE"/>
    <property type="match status" value="1"/>
</dbReference>
<accession>A0A3R6DP10</accession>
<dbReference type="InterPro" id="IPR010998">
    <property type="entry name" value="Integrase_recombinase_N"/>
</dbReference>
<keyword evidence="3" id="KW-0233">DNA recombination</keyword>
<sequence>MAVTIHIYLDKRSSKRGDEAPLKIGINKQGSSAYINLGVKILPTQWDPSKERIKNRPDKANLQSYIDTQKSTVSNIVLELLKKGELTKLTATQIKNKVVEIMEPTAVTANGFYCRFLSYAESRTAKRTKEIYLVTAKRMAEYDAKIKTKTFEDITKDWLSGFDAFLLQSSPSVNGRSIHFRNIRAVFRDAMANEITMSYPFRVFKIKSEPTIKRSLTIDELHRLFSFRGSEKQTMAVDMFKLSLFLIGINVADLCNLTEIGQDGYIRYKRQKTQKLYSIKVEPEALAIIDRYRGRKHLLCILDQYATVHTFTASWAKILQSIEGFENLTSYWARHTWATIASELDIPVDVISHALGHSFSTGAKVTQVYINFNQQKIDDANRKVIDYILAVK</sequence>
<dbReference type="PANTHER" id="PTHR30349">
    <property type="entry name" value="PHAGE INTEGRASE-RELATED"/>
    <property type="match status" value="1"/>
</dbReference>
<proteinExistence type="inferred from homology"/>
<protein>
    <submittedName>
        <fullName evidence="5">Recombinase</fullName>
    </submittedName>
</protein>
<evidence type="ECO:0000256" key="3">
    <source>
        <dbReference type="ARBA" id="ARBA00023172"/>
    </source>
</evidence>
<dbReference type="Pfam" id="PF17293">
    <property type="entry name" value="Arm-DNA-bind_5"/>
    <property type="match status" value="1"/>
</dbReference>
<gene>
    <name evidence="5" type="ORF">DW250_12085</name>
</gene>
<keyword evidence="2" id="KW-0238">DNA-binding</keyword>
<dbReference type="SUPFAM" id="SSF56349">
    <property type="entry name" value="DNA breaking-rejoining enzymes"/>
    <property type="match status" value="1"/>
</dbReference>
<dbReference type="Gene3D" id="1.10.443.10">
    <property type="entry name" value="Intergrase catalytic core"/>
    <property type="match status" value="1"/>
</dbReference>
<dbReference type="Gene3D" id="1.10.150.130">
    <property type="match status" value="1"/>
</dbReference>
<comment type="similarity">
    <text evidence="1">Belongs to the 'phage' integrase family.</text>
</comment>
<dbReference type="RefSeq" id="WP_118201366.1">
    <property type="nucleotide sequence ID" value="NZ_QRIE01000061.1"/>
</dbReference>
<evidence type="ECO:0000256" key="2">
    <source>
        <dbReference type="ARBA" id="ARBA00023125"/>
    </source>
</evidence>
<dbReference type="InterPro" id="IPR002104">
    <property type="entry name" value="Integrase_catalytic"/>
</dbReference>
<feature type="domain" description="Tyr recombinase" evidence="4">
    <location>
        <begin position="211"/>
        <end position="386"/>
    </location>
</feature>
<organism evidence="5 6">
    <name type="scientific">Segatella copri</name>
    <dbReference type="NCBI Taxonomy" id="165179"/>
    <lineage>
        <taxon>Bacteria</taxon>
        <taxon>Pseudomonadati</taxon>
        <taxon>Bacteroidota</taxon>
        <taxon>Bacteroidia</taxon>
        <taxon>Bacteroidales</taxon>
        <taxon>Prevotellaceae</taxon>
        <taxon>Segatella</taxon>
    </lineage>
</organism>
<dbReference type="InterPro" id="IPR013762">
    <property type="entry name" value="Integrase-like_cat_sf"/>
</dbReference>
<reference evidence="5 6" key="1">
    <citation type="submission" date="2018-08" db="EMBL/GenBank/DDBJ databases">
        <title>A genome reference for cultivated species of the human gut microbiota.</title>
        <authorList>
            <person name="Zou Y."/>
            <person name="Xue W."/>
            <person name="Luo G."/>
        </authorList>
    </citation>
    <scope>NUCLEOTIDE SEQUENCE [LARGE SCALE GENOMIC DNA]</scope>
    <source>
        <strain evidence="5 6">AM22-1</strain>
    </source>
</reference>
<dbReference type="InterPro" id="IPR025269">
    <property type="entry name" value="SAM-like_dom"/>
</dbReference>
<dbReference type="GO" id="GO:0006310">
    <property type="term" value="P:DNA recombination"/>
    <property type="evidence" value="ECO:0007669"/>
    <property type="project" value="UniProtKB-KW"/>
</dbReference>
<dbReference type="InterPro" id="IPR035386">
    <property type="entry name" value="Arm-DNA-bind_5"/>
</dbReference>
<dbReference type="InterPro" id="IPR011010">
    <property type="entry name" value="DNA_brk_join_enz"/>
</dbReference>
<name>A0A3R6DP10_9BACT</name>
<dbReference type="AlphaFoldDB" id="A0A3R6DP10"/>
<dbReference type="GO" id="GO:0015074">
    <property type="term" value="P:DNA integration"/>
    <property type="evidence" value="ECO:0007669"/>
    <property type="project" value="InterPro"/>
</dbReference>
<dbReference type="EMBL" id="QRIN01000058">
    <property type="protein sequence ID" value="RHG63837.1"/>
    <property type="molecule type" value="Genomic_DNA"/>
</dbReference>
<dbReference type="InterPro" id="IPR050090">
    <property type="entry name" value="Tyrosine_recombinase_XerCD"/>
</dbReference>
<evidence type="ECO:0000256" key="1">
    <source>
        <dbReference type="ARBA" id="ARBA00008857"/>
    </source>
</evidence>
<comment type="caution">
    <text evidence="5">The sequence shown here is derived from an EMBL/GenBank/DDBJ whole genome shotgun (WGS) entry which is preliminary data.</text>
</comment>
<evidence type="ECO:0000313" key="6">
    <source>
        <dbReference type="Proteomes" id="UP000286501"/>
    </source>
</evidence>
<dbReference type="Pfam" id="PF13102">
    <property type="entry name" value="Phage_int_SAM_5"/>
    <property type="match status" value="1"/>
</dbReference>